<keyword evidence="2" id="KW-0378">Hydrolase</keyword>
<gene>
    <name evidence="4" type="ORF">VW23_004415</name>
</gene>
<dbReference type="InterPro" id="IPR002168">
    <property type="entry name" value="Lipase_GDXG_HIS_AS"/>
</dbReference>
<dbReference type="PANTHER" id="PTHR48081:SF8">
    <property type="entry name" value="ALPHA_BETA HYDROLASE FOLD-3 DOMAIN-CONTAINING PROTEIN-RELATED"/>
    <property type="match status" value="1"/>
</dbReference>
<dbReference type="EMBL" id="LAJE02000365">
    <property type="protein sequence ID" value="OEO28509.1"/>
    <property type="molecule type" value="Genomic_DNA"/>
</dbReference>
<evidence type="ECO:0000256" key="2">
    <source>
        <dbReference type="ARBA" id="ARBA00022801"/>
    </source>
</evidence>
<feature type="domain" description="Alpha/beta hydrolase fold-3" evidence="3">
    <location>
        <begin position="86"/>
        <end position="294"/>
    </location>
</feature>
<comment type="similarity">
    <text evidence="1">Belongs to the 'GDXG' lipolytic enzyme family.</text>
</comment>
<accession>A0A1E5XIT9</accession>
<dbReference type="RefSeq" id="WP_069912176.1">
    <property type="nucleotide sequence ID" value="NZ_LAJE02000365.1"/>
</dbReference>
<dbReference type="PROSITE" id="PS01173">
    <property type="entry name" value="LIPASE_GDXG_HIS"/>
    <property type="match status" value="1"/>
</dbReference>
<dbReference type="InterPro" id="IPR029058">
    <property type="entry name" value="AB_hydrolase_fold"/>
</dbReference>
<sequence>MHKGIPHPAELERSTQAFVDGLAGGKPIQTLTPLEARAVLSSVQQAANVTLPNVQIKDVTLPIGPTGQTNIRVIRPEGATGVLPVIVYMHGGGWVLGDRETHDRLIRELSIGANAALVFVDYERSPEARHPVAIEQGYAVAKHIAANADMLSVDANRMVIAGDSVGGNMAAVIALLAKERQGPAFKAQLLFYPVTDASLSTKSYEEFAEGPWLTKAAMAWYWEQYIPDAAQRLQTHASPVNATSEELAGLPQTLLIVDENDVLRDEGEEYGRKLAEAGVRVTSVRYNGTIHDFVMLNALTATPAVRGAIGQAQGYLRYVFSAS</sequence>
<dbReference type="AlphaFoldDB" id="A0A1E5XIT9"/>
<dbReference type="OrthoDB" id="9806180at2"/>
<evidence type="ECO:0000259" key="3">
    <source>
        <dbReference type="Pfam" id="PF07859"/>
    </source>
</evidence>
<comment type="caution">
    <text evidence="4">The sequence shown here is derived from an EMBL/GenBank/DDBJ whole genome shotgun (WGS) entry which is preliminary data.</text>
</comment>
<dbReference type="Gene3D" id="3.40.50.1820">
    <property type="entry name" value="alpha/beta hydrolase"/>
    <property type="match status" value="1"/>
</dbReference>
<dbReference type="PANTHER" id="PTHR48081">
    <property type="entry name" value="AB HYDROLASE SUPERFAMILY PROTEIN C4A8.06C"/>
    <property type="match status" value="1"/>
</dbReference>
<dbReference type="InterPro" id="IPR013094">
    <property type="entry name" value="AB_hydrolase_3"/>
</dbReference>
<dbReference type="InterPro" id="IPR050300">
    <property type="entry name" value="GDXG_lipolytic_enzyme"/>
</dbReference>
<dbReference type="Proteomes" id="UP000095463">
    <property type="component" value="Unassembled WGS sequence"/>
</dbReference>
<dbReference type="GO" id="GO:0016787">
    <property type="term" value="F:hydrolase activity"/>
    <property type="evidence" value="ECO:0007669"/>
    <property type="project" value="UniProtKB-KW"/>
</dbReference>
<evidence type="ECO:0000256" key="1">
    <source>
        <dbReference type="ARBA" id="ARBA00010515"/>
    </source>
</evidence>
<name>A0A1E5XIT9_9HYPH</name>
<evidence type="ECO:0000313" key="4">
    <source>
        <dbReference type="EMBL" id="OEO28509.1"/>
    </source>
</evidence>
<keyword evidence="5" id="KW-1185">Reference proteome</keyword>
<proteinExistence type="inferred from homology"/>
<protein>
    <submittedName>
        <fullName evidence="4">Lipase</fullName>
    </submittedName>
</protein>
<evidence type="ECO:0000313" key="5">
    <source>
        <dbReference type="Proteomes" id="UP000095463"/>
    </source>
</evidence>
<organism evidence="4 5">
    <name type="scientific">Devosia insulae DS-56</name>
    <dbReference type="NCBI Taxonomy" id="1116389"/>
    <lineage>
        <taxon>Bacteria</taxon>
        <taxon>Pseudomonadati</taxon>
        <taxon>Pseudomonadota</taxon>
        <taxon>Alphaproteobacteria</taxon>
        <taxon>Hyphomicrobiales</taxon>
        <taxon>Devosiaceae</taxon>
        <taxon>Devosia</taxon>
    </lineage>
</organism>
<dbReference type="SUPFAM" id="SSF53474">
    <property type="entry name" value="alpha/beta-Hydrolases"/>
    <property type="match status" value="1"/>
</dbReference>
<reference evidence="4 5" key="1">
    <citation type="journal article" date="2015" name="Genome Announc.">
        <title>Genome Assemblies of Three Soil-Associated Devosia species: D. insulae, D. limi, and D. soli.</title>
        <authorList>
            <person name="Hassan Y.I."/>
            <person name="Lepp D."/>
            <person name="Zhou T."/>
        </authorList>
    </citation>
    <scope>NUCLEOTIDE SEQUENCE [LARGE SCALE GENOMIC DNA]</scope>
    <source>
        <strain evidence="4 5">DS-56</strain>
    </source>
</reference>
<dbReference type="Pfam" id="PF07859">
    <property type="entry name" value="Abhydrolase_3"/>
    <property type="match status" value="1"/>
</dbReference>